<comment type="caution">
    <text evidence="1">The sequence shown here is derived from an EMBL/GenBank/DDBJ whole genome shotgun (WGS) entry which is preliminary data.</text>
</comment>
<dbReference type="EMBL" id="CATQJA010002650">
    <property type="protein sequence ID" value="CAJ0577296.1"/>
    <property type="molecule type" value="Genomic_DNA"/>
</dbReference>
<organism evidence="1 2">
    <name type="scientific">Mesorhabditis spiculigera</name>
    <dbReference type="NCBI Taxonomy" id="96644"/>
    <lineage>
        <taxon>Eukaryota</taxon>
        <taxon>Metazoa</taxon>
        <taxon>Ecdysozoa</taxon>
        <taxon>Nematoda</taxon>
        <taxon>Chromadorea</taxon>
        <taxon>Rhabditida</taxon>
        <taxon>Rhabditina</taxon>
        <taxon>Rhabditomorpha</taxon>
        <taxon>Rhabditoidea</taxon>
        <taxon>Rhabditidae</taxon>
        <taxon>Mesorhabditinae</taxon>
        <taxon>Mesorhabditis</taxon>
    </lineage>
</organism>
<proteinExistence type="predicted"/>
<feature type="non-terminal residue" evidence="1">
    <location>
        <position position="1"/>
    </location>
</feature>
<accession>A0AA36CXP6</accession>
<sequence>MTTATAKKRVTLDQLEFCVKRIRVVEEGMWDDLILPAPCPKKPSKSAESSDCPTIMETEPIQQRLSMCSQISSGCSSEAEDEDIDDLQDSILYGDDYEKDGKDGAEAVELSGLAIEDAEIYIEGLGALPAGAVSIAS</sequence>
<protein>
    <submittedName>
        <fullName evidence="1">Uncharacterized protein</fullName>
    </submittedName>
</protein>
<name>A0AA36CXP6_9BILA</name>
<evidence type="ECO:0000313" key="1">
    <source>
        <dbReference type="EMBL" id="CAJ0577296.1"/>
    </source>
</evidence>
<evidence type="ECO:0000313" key="2">
    <source>
        <dbReference type="Proteomes" id="UP001177023"/>
    </source>
</evidence>
<dbReference type="AlphaFoldDB" id="A0AA36CXP6"/>
<reference evidence="1" key="1">
    <citation type="submission" date="2023-06" db="EMBL/GenBank/DDBJ databases">
        <authorList>
            <person name="Delattre M."/>
        </authorList>
    </citation>
    <scope>NUCLEOTIDE SEQUENCE</scope>
    <source>
        <strain evidence="1">AF72</strain>
    </source>
</reference>
<gene>
    <name evidence="1" type="ORF">MSPICULIGERA_LOCUS15574</name>
</gene>
<keyword evidence="2" id="KW-1185">Reference proteome</keyword>
<dbReference type="Proteomes" id="UP001177023">
    <property type="component" value="Unassembled WGS sequence"/>
</dbReference>